<dbReference type="PANTHER" id="PTHR43884">
    <property type="entry name" value="ACYL-COA DEHYDROGENASE"/>
    <property type="match status" value="1"/>
</dbReference>
<dbReference type="InterPro" id="IPR013786">
    <property type="entry name" value="AcylCoA_DH/ox_N"/>
</dbReference>
<keyword evidence="2" id="KW-0274">FAD</keyword>
<evidence type="ECO:0000259" key="5">
    <source>
        <dbReference type="Pfam" id="PF02770"/>
    </source>
</evidence>
<reference evidence="7 8" key="1">
    <citation type="submission" date="2021-06" db="EMBL/GenBank/DDBJ databases">
        <authorList>
            <person name="Lee D.H."/>
        </authorList>
    </citation>
    <scope>NUCLEOTIDE SEQUENCE [LARGE SCALE GENOMIC DNA]</scope>
    <source>
        <strain evidence="7 8">MMS21-HV4-11</strain>
    </source>
</reference>
<dbReference type="EMBL" id="JAHOPB010000001">
    <property type="protein sequence ID" value="MBU8873751.1"/>
    <property type="molecule type" value="Genomic_DNA"/>
</dbReference>
<dbReference type="InterPro" id="IPR009075">
    <property type="entry name" value="AcylCo_DH/oxidase_C"/>
</dbReference>
<dbReference type="CDD" id="cd00567">
    <property type="entry name" value="ACAD"/>
    <property type="match status" value="1"/>
</dbReference>
<sequence length="376" mass="40311">MKFSFSSEQEEFRSNLRRFLGERSPTKEVRRLMATDAGFEAAAWRKLNSELGLTAVRIPEAFGGQGFGFGELCIVLEEMGRSLLCAPFFSTAVLATGAILNAGTEAEKQALLPGIAAGDTVATLAWVEQPSRWDAAATTLTAKPSGSGYVLDGFKSYVLDGHTADLIVVLARAPGSSGDKGLSLFTVKGDAKGLSRKLLKTMDETRKLAHLDFKGVEATLLGEAGAAAAPFARTMVEAAVCLANEMAGVSDRLREDSLEYAKMRMQFGRAIASFQSMKHKHADMLVDVELAKSAAYYAAAALDEGDDDIVAVASLAKAAASDAALQTAVHAIQIHGGIGFTWDNDTHLWFKRAKSSEVLLGDAHHHREQMMQHWAA</sequence>
<gene>
    <name evidence="7" type="ORF">KQ910_08250</name>
</gene>
<feature type="domain" description="Acyl-CoA dehydrogenase/oxidase N-terminal" evidence="6">
    <location>
        <begin position="7"/>
        <end position="119"/>
    </location>
</feature>
<organism evidence="7 8">
    <name type="scientific">Reyranella humidisoli</name>
    <dbReference type="NCBI Taxonomy" id="2849149"/>
    <lineage>
        <taxon>Bacteria</taxon>
        <taxon>Pseudomonadati</taxon>
        <taxon>Pseudomonadota</taxon>
        <taxon>Alphaproteobacteria</taxon>
        <taxon>Hyphomicrobiales</taxon>
        <taxon>Reyranellaceae</taxon>
        <taxon>Reyranella</taxon>
    </lineage>
</organism>
<dbReference type="Proteomes" id="UP000727907">
    <property type="component" value="Unassembled WGS sequence"/>
</dbReference>
<proteinExistence type="predicted"/>
<dbReference type="Pfam" id="PF02771">
    <property type="entry name" value="Acyl-CoA_dh_N"/>
    <property type="match status" value="1"/>
</dbReference>
<evidence type="ECO:0000313" key="7">
    <source>
        <dbReference type="EMBL" id="MBU8873751.1"/>
    </source>
</evidence>
<feature type="domain" description="Acyl-CoA dehydrogenase/oxidase C-terminal" evidence="4">
    <location>
        <begin position="236"/>
        <end position="372"/>
    </location>
</feature>
<name>A0ABS6IGM5_9HYPH</name>
<accession>A0ABS6IGM5</accession>
<evidence type="ECO:0000259" key="4">
    <source>
        <dbReference type="Pfam" id="PF00441"/>
    </source>
</evidence>
<comment type="caution">
    <text evidence="7">The sequence shown here is derived from an EMBL/GenBank/DDBJ whole genome shotgun (WGS) entry which is preliminary data.</text>
</comment>
<protein>
    <submittedName>
        <fullName evidence="7">Acyl-CoA/acyl-ACP dehydrogenase</fullName>
    </submittedName>
</protein>
<dbReference type="InterPro" id="IPR006091">
    <property type="entry name" value="Acyl-CoA_Oxase/DH_mid-dom"/>
</dbReference>
<dbReference type="Pfam" id="PF02770">
    <property type="entry name" value="Acyl-CoA_dh_M"/>
    <property type="match status" value="1"/>
</dbReference>
<evidence type="ECO:0000256" key="1">
    <source>
        <dbReference type="ARBA" id="ARBA00022630"/>
    </source>
</evidence>
<dbReference type="RefSeq" id="WP_216958191.1">
    <property type="nucleotide sequence ID" value="NZ_JAHOPB010000001.1"/>
</dbReference>
<keyword evidence="3" id="KW-0560">Oxidoreductase</keyword>
<evidence type="ECO:0000256" key="2">
    <source>
        <dbReference type="ARBA" id="ARBA00022827"/>
    </source>
</evidence>
<dbReference type="PANTHER" id="PTHR43884:SF20">
    <property type="entry name" value="ACYL-COA DEHYDROGENASE FADE28"/>
    <property type="match status" value="1"/>
</dbReference>
<evidence type="ECO:0000259" key="6">
    <source>
        <dbReference type="Pfam" id="PF02771"/>
    </source>
</evidence>
<feature type="domain" description="Acyl-CoA oxidase/dehydrogenase middle" evidence="5">
    <location>
        <begin position="126"/>
        <end position="202"/>
    </location>
</feature>
<evidence type="ECO:0000313" key="8">
    <source>
        <dbReference type="Proteomes" id="UP000727907"/>
    </source>
</evidence>
<keyword evidence="8" id="KW-1185">Reference proteome</keyword>
<keyword evidence="1" id="KW-0285">Flavoprotein</keyword>
<evidence type="ECO:0000256" key="3">
    <source>
        <dbReference type="ARBA" id="ARBA00023002"/>
    </source>
</evidence>
<dbReference type="Pfam" id="PF00441">
    <property type="entry name" value="Acyl-CoA_dh_1"/>
    <property type="match status" value="1"/>
</dbReference>